<dbReference type="Pfam" id="PF07310">
    <property type="entry name" value="PAS_5"/>
    <property type="match status" value="1"/>
</dbReference>
<reference evidence="2 3" key="1">
    <citation type="submission" date="2019-07" db="EMBL/GenBank/DDBJ databases">
        <title>Genome sequencing for Ferrovibrio sp. K5.</title>
        <authorList>
            <person name="Park S.-J."/>
        </authorList>
    </citation>
    <scope>NUCLEOTIDE SEQUENCE [LARGE SCALE GENOMIC DNA]</scope>
    <source>
        <strain evidence="2 3">K5</strain>
    </source>
</reference>
<name>A0A516H703_9PROT</name>
<dbReference type="KEGG" id="fer:FNB15_20755"/>
<protein>
    <submittedName>
        <fullName evidence="2">PAS domain-containing protein</fullName>
    </submittedName>
</protein>
<dbReference type="AlphaFoldDB" id="A0A516H703"/>
<sequence>MMRHRSPHSAPMIQPPPSESHPGADTGAIRAGADMSRLRDAPLLRAHTWWQSLPRQRGAAQGLTLPDRTEIDPLAIPDLLPHVVLWAVLHQPDGGLRYRCRLAGTGMVEVHGHEFTGQWMEEFHGAENARIQPEYDFVSRSGQPHYVERSLFWMNRDYRRYRRLLLPFGDASATHGGVAKILNVAHFLTA</sequence>
<dbReference type="EMBL" id="CP041636">
    <property type="protein sequence ID" value="QDO99543.1"/>
    <property type="molecule type" value="Genomic_DNA"/>
</dbReference>
<evidence type="ECO:0000256" key="1">
    <source>
        <dbReference type="SAM" id="MobiDB-lite"/>
    </source>
</evidence>
<dbReference type="Proteomes" id="UP000317496">
    <property type="component" value="Chromosome"/>
</dbReference>
<dbReference type="OrthoDB" id="7362533at2"/>
<keyword evidence="3" id="KW-1185">Reference proteome</keyword>
<gene>
    <name evidence="2" type="ORF">FNB15_20755</name>
</gene>
<evidence type="ECO:0000313" key="3">
    <source>
        <dbReference type="Proteomes" id="UP000317496"/>
    </source>
</evidence>
<organism evidence="2 3">
    <name type="scientific">Ferrovibrio terrae</name>
    <dbReference type="NCBI Taxonomy" id="2594003"/>
    <lineage>
        <taxon>Bacteria</taxon>
        <taxon>Pseudomonadati</taxon>
        <taxon>Pseudomonadota</taxon>
        <taxon>Alphaproteobacteria</taxon>
        <taxon>Rhodospirillales</taxon>
        <taxon>Rhodospirillaceae</taxon>
        <taxon>Ferrovibrio</taxon>
    </lineage>
</organism>
<accession>A0A516H703</accession>
<feature type="region of interest" description="Disordered" evidence="1">
    <location>
        <begin position="1"/>
        <end position="28"/>
    </location>
</feature>
<evidence type="ECO:0000313" key="2">
    <source>
        <dbReference type="EMBL" id="QDO99543.1"/>
    </source>
</evidence>
<proteinExistence type="predicted"/>
<dbReference type="InterPro" id="IPR009922">
    <property type="entry name" value="DUF1457"/>
</dbReference>